<dbReference type="OMA" id="DLKYVVM"/>
<dbReference type="OrthoDB" id="29058at2759"/>
<dbReference type="GO" id="GO:0005730">
    <property type="term" value="C:nucleolus"/>
    <property type="evidence" value="ECO:0000318"/>
    <property type="project" value="GO_Central"/>
</dbReference>
<dbReference type="PhylomeDB" id="A0A022PQQ5"/>
<accession>A0A022PQQ5</accession>
<evidence type="ECO:0000256" key="4">
    <source>
        <dbReference type="ARBA" id="ARBA00023242"/>
    </source>
</evidence>
<dbReference type="AlphaFoldDB" id="A0A022PQQ5"/>
<dbReference type="Pfam" id="PF03998">
    <property type="entry name" value="Utp11"/>
    <property type="match status" value="1"/>
</dbReference>
<dbReference type="Proteomes" id="UP000030748">
    <property type="component" value="Unassembled WGS sequence"/>
</dbReference>
<dbReference type="EMBL" id="KI632325">
    <property type="protein sequence ID" value="EYU18657.1"/>
    <property type="molecule type" value="Genomic_DNA"/>
</dbReference>
<evidence type="ECO:0000256" key="3">
    <source>
        <dbReference type="ARBA" id="ARBA00022552"/>
    </source>
</evidence>
<evidence type="ECO:0000313" key="7">
    <source>
        <dbReference type="EMBL" id="EYU18657.1"/>
    </source>
</evidence>
<dbReference type="KEGG" id="egt:105949408"/>
<reference evidence="7 8" key="1">
    <citation type="journal article" date="2013" name="Proc. Natl. Acad. Sci. U.S.A.">
        <title>Fine-scale variation in meiotic recombination in Mimulus inferred from population shotgun sequencing.</title>
        <authorList>
            <person name="Hellsten U."/>
            <person name="Wright K.M."/>
            <person name="Jenkins J."/>
            <person name="Shu S."/>
            <person name="Yuan Y."/>
            <person name="Wessler S.R."/>
            <person name="Schmutz J."/>
            <person name="Willis J.H."/>
            <person name="Rokhsar D.S."/>
        </authorList>
    </citation>
    <scope>NUCLEOTIDE SEQUENCE [LARGE SCALE GENOMIC DNA]</scope>
    <source>
        <strain evidence="8">cv. DUN x IM62</strain>
    </source>
</reference>
<evidence type="ECO:0000256" key="5">
    <source>
        <dbReference type="PIRNR" id="PIRNR015952"/>
    </source>
</evidence>
<comment type="function">
    <text evidence="5">Involved in nucleolar processing of pre-18S ribosomal RNA.</text>
</comment>
<organism evidence="7 8">
    <name type="scientific">Erythranthe guttata</name>
    <name type="common">Yellow monkey flower</name>
    <name type="synonym">Mimulus guttatus</name>
    <dbReference type="NCBI Taxonomy" id="4155"/>
    <lineage>
        <taxon>Eukaryota</taxon>
        <taxon>Viridiplantae</taxon>
        <taxon>Streptophyta</taxon>
        <taxon>Embryophyta</taxon>
        <taxon>Tracheophyta</taxon>
        <taxon>Spermatophyta</taxon>
        <taxon>Magnoliopsida</taxon>
        <taxon>eudicotyledons</taxon>
        <taxon>Gunneridae</taxon>
        <taxon>Pentapetalae</taxon>
        <taxon>asterids</taxon>
        <taxon>lamiids</taxon>
        <taxon>Lamiales</taxon>
        <taxon>Phrymaceae</taxon>
        <taxon>Erythranthe</taxon>
    </lineage>
</organism>
<dbReference type="STRING" id="4155.A0A022PQQ5"/>
<evidence type="ECO:0000256" key="1">
    <source>
        <dbReference type="ARBA" id="ARBA00004604"/>
    </source>
</evidence>
<dbReference type="GO" id="GO:0032040">
    <property type="term" value="C:small-subunit processome"/>
    <property type="evidence" value="ECO:0000318"/>
    <property type="project" value="GO_Central"/>
</dbReference>
<name>A0A022PQQ5_ERYGU</name>
<protein>
    <recommendedName>
        <fullName evidence="5">U3 small nucleolar RNA-associated protein 11</fullName>
        <shortName evidence="5">U3 snoRNA-associated protein 11</shortName>
    </recommendedName>
</protein>
<evidence type="ECO:0000256" key="2">
    <source>
        <dbReference type="ARBA" id="ARBA00008105"/>
    </source>
</evidence>
<dbReference type="GO" id="GO:0006364">
    <property type="term" value="P:rRNA processing"/>
    <property type="evidence" value="ECO:0007669"/>
    <property type="project" value="UniProtKB-UniRule"/>
</dbReference>
<dbReference type="InterPro" id="IPR007144">
    <property type="entry name" value="SSU_processome_Utp11"/>
</dbReference>
<keyword evidence="8" id="KW-1185">Reference proteome</keyword>
<gene>
    <name evidence="7" type="ORF">MIMGU_mgv1a013064mg</name>
</gene>
<evidence type="ECO:0000256" key="6">
    <source>
        <dbReference type="SAM" id="MobiDB-lite"/>
    </source>
</evidence>
<comment type="similarity">
    <text evidence="2 5">Belongs to the UTP11 family.</text>
</comment>
<proteinExistence type="inferred from homology"/>
<dbReference type="PANTHER" id="PTHR12838:SF0">
    <property type="entry name" value="U3 SMALL NUCLEOLAR RNA-ASSOCIATED PROTEIN 11-RELATED"/>
    <property type="match status" value="1"/>
</dbReference>
<evidence type="ECO:0000313" key="8">
    <source>
        <dbReference type="Proteomes" id="UP000030748"/>
    </source>
</evidence>
<comment type="subcellular location">
    <subcellularLocation>
        <location evidence="1 5">Nucleus</location>
        <location evidence="1 5">Nucleolus</location>
    </subcellularLocation>
</comment>
<feature type="region of interest" description="Disordered" evidence="6">
    <location>
        <begin position="1"/>
        <end position="25"/>
    </location>
</feature>
<sequence length="231" mass="27515">MSSLRNALPRRAHKERSQPHSRRRFGLLEKHKDYVVRAKAFHQKEDAIQKLREKAAFRNPDEFYFKMIKTKTVKGVHKLESEANKYTQEELMLMKTQDVGYILQKLQSEKKKIEKLSSVLHMHGLDSGSSSKHVYYAEDRDEAREIQASVAENKENPTSEDLPKDIKRKIAVSYRELETRKGRVKELEKIYMEMAMQKELQKKGRKRKLREDEIVEPTSKPVYKWRQERKR</sequence>
<comment type="subunit">
    <text evidence="5">Component of the ribosomal small subunit (SSU) processome.</text>
</comment>
<dbReference type="PIRSF" id="PIRSF015952">
    <property type="entry name" value="U3snoRNP11"/>
    <property type="match status" value="1"/>
</dbReference>
<dbReference type="PANTHER" id="PTHR12838">
    <property type="entry name" value="U3 SMALL NUCLEOLAR RNA-ASSOCIATED PROTEIN 11"/>
    <property type="match status" value="1"/>
</dbReference>
<keyword evidence="3 5" id="KW-0698">rRNA processing</keyword>
<keyword evidence="4 5" id="KW-0539">Nucleus</keyword>
<feature type="compositionally biased region" description="Basic residues" evidence="6">
    <location>
        <begin position="8"/>
        <end position="25"/>
    </location>
</feature>
<dbReference type="eggNOG" id="KOG3237">
    <property type="taxonomic scope" value="Eukaryota"/>
</dbReference>